<dbReference type="InterPro" id="IPR046082">
    <property type="entry name" value="DUF6100"/>
</dbReference>
<evidence type="ECO:0000313" key="2">
    <source>
        <dbReference type="Proteomes" id="UP000248057"/>
    </source>
</evidence>
<organism evidence="1 2">
    <name type="scientific">Hungatella effluvii</name>
    <dbReference type="NCBI Taxonomy" id="1096246"/>
    <lineage>
        <taxon>Bacteria</taxon>
        <taxon>Bacillati</taxon>
        <taxon>Bacillota</taxon>
        <taxon>Clostridia</taxon>
        <taxon>Lachnospirales</taxon>
        <taxon>Lachnospiraceae</taxon>
        <taxon>Hungatella</taxon>
    </lineage>
</organism>
<comment type="caution">
    <text evidence="1">The sequence shown here is derived from an EMBL/GenBank/DDBJ whole genome shotgun (WGS) entry which is preliminary data.</text>
</comment>
<protein>
    <submittedName>
        <fullName evidence="1">Uncharacterized protein</fullName>
    </submittedName>
</protein>
<gene>
    <name evidence="1" type="ORF">DFR60_108133</name>
</gene>
<dbReference type="GeneID" id="86062536"/>
<sequence>MEKSNITQNHEKADALSKMGQQLDEVQKTAGKLDLSVAEARTLLSARTKQYINSQYENFNDLILEAARLSERLTEKMRRLVLEVTFDTRKYEAYKEDLIGIHGVKVDCREGVMTISLPFLIPHRKSDYTDYIYKPLYLALKHWRAQQEDSEGEVPQYECCTVCFLHVYDSGLPLARVRDHDNLEEKHILDVVGTFFLKTDSGLYLNSYHTTMLGKEDRTYLVIMEDEKFPGWLWNTMQNQAVCSG</sequence>
<keyword evidence="2" id="KW-1185">Reference proteome</keyword>
<accession>A0A2V3Y4J5</accession>
<dbReference type="RefSeq" id="WP_110323859.1">
    <property type="nucleotide sequence ID" value="NZ_QJKD01000008.1"/>
</dbReference>
<evidence type="ECO:0000313" key="1">
    <source>
        <dbReference type="EMBL" id="PXX52048.1"/>
    </source>
</evidence>
<dbReference type="AlphaFoldDB" id="A0A2V3Y4J5"/>
<dbReference type="Proteomes" id="UP000248057">
    <property type="component" value="Unassembled WGS sequence"/>
</dbReference>
<name>A0A2V3Y4J5_9FIRM</name>
<dbReference type="Pfam" id="PF19595">
    <property type="entry name" value="DUF6100"/>
    <property type="match status" value="1"/>
</dbReference>
<proteinExistence type="predicted"/>
<reference evidence="1 2" key="1">
    <citation type="submission" date="2018-05" db="EMBL/GenBank/DDBJ databases">
        <title>Genomic Encyclopedia of Type Strains, Phase IV (KMG-IV): sequencing the most valuable type-strain genomes for metagenomic binning, comparative biology and taxonomic classification.</title>
        <authorList>
            <person name="Goeker M."/>
        </authorList>
    </citation>
    <scope>NUCLEOTIDE SEQUENCE [LARGE SCALE GENOMIC DNA]</scope>
    <source>
        <strain evidence="1 2">DSM 24995</strain>
    </source>
</reference>
<dbReference type="EMBL" id="QJKD01000008">
    <property type="protein sequence ID" value="PXX52048.1"/>
    <property type="molecule type" value="Genomic_DNA"/>
</dbReference>